<gene>
    <name evidence="3" type="ORF">V1264_010606</name>
</gene>
<accession>A0AAN9APY9</accession>
<dbReference type="InterPro" id="IPR011029">
    <property type="entry name" value="DEATH-like_dom_sf"/>
</dbReference>
<evidence type="ECO:0008006" key="5">
    <source>
        <dbReference type="Google" id="ProtNLM"/>
    </source>
</evidence>
<keyword evidence="4" id="KW-1185">Reference proteome</keyword>
<dbReference type="EMBL" id="JBAMIC010000024">
    <property type="protein sequence ID" value="KAK7090861.1"/>
    <property type="molecule type" value="Genomic_DNA"/>
</dbReference>
<dbReference type="Proteomes" id="UP001374579">
    <property type="component" value="Unassembled WGS sequence"/>
</dbReference>
<organism evidence="3 4">
    <name type="scientific">Littorina saxatilis</name>
    <dbReference type="NCBI Taxonomy" id="31220"/>
    <lineage>
        <taxon>Eukaryota</taxon>
        <taxon>Metazoa</taxon>
        <taxon>Spiralia</taxon>
        <taxon>Lophotrochozoa</taxon>
        <taxon>Mollusca</taxon>
        <taxon>Gastropoda</taxon>
        <taxon>Caenogastropoda</taxon>
        <taxon>Littorinimorpha</taxon>
        <taxon>Littorinoidea</taxon>
        <taxon>Littorinidae</taxon>
        <taxon>Littorina</taxon>
    </lineage>
</organism>
<keyword evidence="1" id="KW-0175">Coiled coil</keyword>
<evidence type="ECO:0000256" key="2">
    <source>
        <dbReference type="SAM" id="MobiDB-lite"/>
    </source>
</evidence>
<dbReference type="Gene3D" id="1.10.533.10">
    <property type="entry name" value="Death Domain, Fas"/>
    <property type="match status" value="1"/>
</dbReference>
<comment type="caution">
    <text evidence="3">The sequence shown here is derived from an EMBL/GenBank/DDBJ whole genome shotgun (WGS) entry which is preliminary data.</text>
</comment>
<proteinExistence type="predicted"/>
<feature type="region of interest" description="Disordered" evidence="2">
    <location>
        <begin position="103"/>
        <end position="136"/>
    </location>
</feature>
<dbReference type="SUPFAM" id="SSF47986">
    <property type="entry name" value="DEATH domain"/>
    <property type="match status" value="1"/>
</dbReference>
<evidence type="ECO:0000313" key="3">
    <source>
        <dbReference type="EMBL" id="KAK7090861.1"/>
    </source>
</evidence>
<protein>
    <recommendedName>
        <fullName evidence="5">CARD domain-containing protein</fullName>
    </recommendedName>
</protein>
<name>A0AAN9APY9_9CAEN</name>
<dbReference type="AlphaFoldDB" id="A0AAN9APY9"/>
<feature type="coiled-coil region" evidence="1">
    <location>
        <begin position="230"/>
        <end position="257"/>
    </location>
</feature>
<feature type="compositionally biased region" description="Low complexity" evidence="2">
    <location>
        <begin position="123"/>
        <end position="135"/>
    </location>
</feature>
<reference evidence="3 4" key="1">
    <citation type="submission" date="2024-02" db="EMBL/GenBank/DDBJ databases">
        <title>Chromosome-scale genome assembly of the rough periwinkle Littorina saxatilis.</title>
        <authorList>
            <person name="De Jode A."/>
            <person name="Faria R."/>
            <person name="Formenti G."/>
            <person name="Sims Y."/>
            <person name="Smith T.P."/>
            <person name="Tracey A."/>
            <person name="Wood J.M.D."/>
            <person name="Zagrodzka Z.B."/>
            <person name="Johannesson K."/>
            <person name="Butlin R.K."/>
            <person name="Leder E.H."/>
        </authorList>
    </citation>
    <scope>NUCLEOTIDE SEQUENCE [LARGE SCALE GENOMIC DNA]</scope>
    <source>
        <strain evidence="3">Snail1</strain>
        <tissue evidence="3">Muscle</tissue>
    </source>
</reference>
<sequence length="308" mass="33966">MASDARLVKEILRRNELLLRRHLVLSKTVLDKLCDQGLIADILRRKIMMYPAHKQVPLLVESLENRGLPSLRKFLDVLKETGHGYLVEHILDTEAIPISDNYRPGTTHYGSGDHGTTAPARVSRSGGSPRHGPGHMASLGSLLRMRHDKDSAPRGSMVPRTLLTDPVMIGPSTLGVSAGVGSGVYRGVPAGGGFVGGAQGYPSRQPASRSDVPGTLYCLGQIFNGQQKDNEQALVVLRQEEMAIKQLMEQNARDQQKVRRKQYTMTDLSKKLADINSKATEMYEPAPHPHIGRYRLAQLNQIPWSVDQ</sequence>
<evidence type="ECO:0000256" key="1">
    <source>
        <dbReference type="SAM" id="Coils"/>
    </source>
</evidence>
<evidence type="ECO:0000313" key="4">
    <source>
        <dbReference type="Proteomes" id="UP001374579"/>
    </source>
</evidence>